<proteinExistence type="predicted"/>
<dbReference type="Proteomes" id="UP000469011">
    <property type="component" value="Unassembled WGS sequence"/>
</dbReference>
<evidence type="ECO:0000313" key="3">
    <source>
        <dbReference type="EMBL" id="NDW04558.1"/>
    </source>
</evidence>
<keyword evidence="2" id="KW-0802">TPR repeat</keyword>
<evidence type="ECO:0000256" key="2">
    <source>
        <dbReference type="PROSITE-ProRule" id="PRU00339"/>
    </source>
</evidence>
<dbReference type="GO" id="GO:0008476">
    <property type="term" value="F:protein-tyrosine sulfotransferase activity"/>
    <property type="evidence" value="ECO:0007669"/>
    <property type="project" value="InterPro"/>
</dbReference>
<dbReference type="SMART" id="SM00028">
    <property type="entry name" value="TPR"/>
    <property type="match status" value="5"/>
</dbReference>
<organism evidence="3 4">
    <name type="scientific">Jiella pacifica</name>
    <dbReference type="NCBI Taxonomy" id="2696469"/>
    <lineage>
        <taxon>Bacteria</taxon>
        <taxon>Pseudomonadati</taxon>
        <taxon>Pseudomonadota</taxon>
        <taxon>Alphaproteobacteria</taxon>
        <taxon>Hyphomicrobiales</taxon>
        <taxon>Aurantimonadaceae</taxon>
        <taxon>Jiella</taxon>
    </lineage>
</organism>
<dbReference type="InterPro" id="IPR027417">
    <property type="entry name" value="P-loop_NTPase"/>
</dbReference>
<sequence length="602" mass="67224">MNQMNSSLCACNSGLSPESCCDMDKTAAAAVEIPATLNGNVEAAASALRSGDLERAEQLVIGVLENAPLHVPALRTLAAVRLDQKRQNAAAVLLERIVGEEPADYWAVSKLALLELGRHQNLKAEVHARQALRLAPTNPQSHNLMGVALTQTGKAAAGEYHHRKALELSGKRIPMVLSNLALNLKNQGRMQEARELYQEVVAAEPMNRQSLLGWAQLEEADRNLDRAKELLDRVEEVSAPTPATRQTRAAILGREGRADEALAILEAEEERQLRPIELMERGRLLDKTGRYDEAWEAFLASKQRAVEMGGQTYLRKEARGLADQLEQFFAQERVDILPRAGVRADAAQPIFILGFPRSGTTLLEQSLSVSPQITAGDELPIVHEIVATMPRLLASPHEYPGALAELWMGDKRDELDSLRDFYLQRARQRGLLGGEARFFTDKMPLNEMHLGLIGLIFPRSPLVHMIRHPLDIMVSAMSNFFTHGGFCGAQLETAAEHLVLSNSLVAHYRAVMDLNYKAVRYEDVVDDQEATMRGVFDFVGVPFDPRALSFEENVRYARTASYAQVTEKLYDRSRYRYRHYLKHLEPALPILQPLMEEWGYAV</sequence>
<keyword evidence="1" id="KW-0808">Transferase</keyword>
<dbReference type="InterPro" id="IPR011990">
    <property type="entry name" value="TPR-like_helical_dom_sf"/>
</dbReference>
<gene>
    <name evidence="3" type="ORF">GTK09_08970</name>
</gene>
<feature type="repeat" description="TPR" evidence="2">
    <location>
        <begin position="174"/>
        <end position="207"/>
    </location>
</feature>
<dbReference type="Pfam" id="PF13469">
    <property type="entry name" value="Sulfotransfer_3"/>
    <property type="match status" value="1"/>
</dbReference>
<evidence type="ECO:0000256" key="1">
    <source>
        <dbReference type="ARBA" id="ARBA00022679"/>
    </source>
</evidence>
<dbReference type="SUPFAM" id="SSF48452">
    <property type="entry name" value="TPR-like"/>
    <property type="match status" value="1"/>
</dbReference>
<keyword evidence="4" id="KW-1185">Reference proteome</keyword>
<dbReference type="Gene3D" id="3.40.50.300">
    <property type="entry name" value="P-loop containing nucleotide triphosphate hydrolases"/>
    <property type="match status" value="1"/>
</dbReference>
<dbReference type="AlphaFoldDB" id="A0A6N9T6L7"/>
<dbReference type="InterPro" id="IPR026634">
    <property type="entry name" value="TPST-like"/>
</dbReference>
<comment type="caution">
    <text evidence="3">The sequence shown here is derived from an EMBL/GenBank/DDBJ whole genome shotgun (WGS) entry which is preliminary data.</text>
</comment>
<dbReference type="Pfam" id="PF13432">
    <property type="entry name" value="TPR_16"/>
    <property type="match status" value="1"/>
</dbReference>
<dbReference type="InterPro" id="IPR019734">
    <property type="entry name" value="TPR_rpt"/>
</dbReference>
<dbReference type="SUPFAM" id="SSF52540">
    <property type="entry name" value="P-loop containing nucleoside triphosphate hydrolases"/>
    <property type="match status" value="1"/>
</dbReference>
<dbReference type="PANTHER" id="PTHR12788">
    <property type="entry name" value="PROTEIN-TYROSINE SULFOTRANSFERASE 2"/>
    <property type="match status" value="1"/>
</dbReference>
<accession>A0A6N9T6L7</accession>
<protein>
    <submittedName>
        <fullName evidence="3">Tetratricopeptide repeat protein</fullName>
    </submittedName>
</protein>
<dbReference type="PROSITE" id="PS50005">
    <property type="entry name" value="TPR"/>
    <property type="match status" value="1"/>
</dbReference>
<evidence type="ECO:0000313" key="4">
    <source>
        <dbReference type="Proteomes" id="UP000469011"/>
    </source>
</evidence>
<reference evidence="3 4" key="1">
    <citation type="submission" date="2020-01" db="EMBL/GenBank/DDBJ databases">
        <title>Jiella pacifica sp. nov.</title>
        <authorList>
            <person name="Xue Z."/>
            <person name="Zhu S."/>
            <person name="Chen J."/>
            <person name="Yang J."/>
        </authorList>
    </citation>
    <scope>NUCLEOTIDE SEQUENCE [LARGE SCALE GENOMIC DNA]</scope>
    <source>
        <strain evidence="3 4">40Bstr34</strain>
    </source>
</reference>
<dbReference type="Gene3D" id="1.25.40.10">
    <property type="entry name" value="Tetratricopeptide repeat domain"/>
    <property type="match status" value="1"/>
</dbReference>
<name>A0A6N9T6L7_9HYPH</name>
<dbReference type="PANTHER" id="PTHR12788:SF10">
    <property type="entry name" value="PROTEIN-TYROSINE SULFOTRANSFERASE"/>
    <property type="match status" value="1"/>
</dbReference>
<dbReference type="EMBL" id="JAAAMG010000006">
    <property type="protein sequence ID" value="NDW04558.1"/>
    <property type="molecule type" value="Genomic_DNA"/>
</dbReference>